<evidence type="ECO:0000313" key="2">
    <source>
        <dbReference type="Proteomes" id="UP000614261"/>
    </source>
</evidence>
<dbReference type="InterPro" id="IPR036412">
    <property type="entry name" value="HAD-like_sf"/>
</dbReference>
<dbReference type="Gene3D" id="3.40.50.1000">
    <property type="entry name" value="HAD superfamily/HAD-like"/>
    <property type="match status" value="1"/>
</dbReference>
<name>A0ABQ1J3J0_9SPHN</name>
<reference evidence="2" key="1">
    <citation type="journal article" date="2019" name="Int. J. Syst. Evol. Microbiol.">
        <title>The Global Catalogue of Microorganisms (GCM) 10K type strain sequencing project: providing services to taxonomists for standard genome sequencing and annotation.</title>
        <authorList>
            <consortium name="The Broad Institute Genomics Platform"/>
            <consortium name="The Broad Institute Genome Sequencing Center for Infectious Disease"/>
            <person name="Wu L."/>
            <person name="Ma J."/>
        </authorList>
    </citation>
    <scope>NUCLEOTIDE SEQUENCE [LARGE SCALE GENOMIC DNA]</scope>
    <source>
        <strain evidence="2">CGMCC 1.12851</strain>
    </source>
</reference>
<sequence length="226" mass="25186">MNLETGQTRAPRPLLITDCDEVLLYMVAPFREWLDEVHDIEFDFSGGDFAKALIDRKSREAVKPGDIWPLLNAFFDTEMHRQMPIPGAIEALKAIGEHADIVVLTNLNDHRQQARTEQLARFGVHHRVVCNQGPKGEPLQRIVDEHAPSVAIFVDDLPQHHESAAEHAPSVWRLHMVGETELAPHIVCAANAGHAHARIDSWHQALEWVLERFAIGAPAPGIEAAA</sequence>
<organism evidence="1 2">
    <name type="scientific">Blastomonas aquatica</name>
    <dbReference type="NCBI Taxonomy" id="1510276"/>
    <lineage>
        <taxon>Bacteria</taxon>
        <taxon>Pseudomonadati</taxon>
        <taxon>Pseudomonadota</taxon>
        <taxon>Alphaproteobacteria</taxon>
        <taxon>Sphingomonadales</taxon>
        <taxon>Sphingomonadaceae</taxon>
        <taxon>Blastomonas</taxon>
    </lineage>
</organism>
<keyword evidence="2" id="KW-1185">Reference proteome</keyword>
<gene>
    <name evidence="1" type="ORF">GCM10010833_10680</name>
</gene>
<dbReference type="InterPro" id="IPR023214">
    <property type="entry name" value="HAD_sf"/>
</dbReference>
<dbReference type="Proteomes" id="UP000614261">
    <property type="component" value="Unassembled WGS sequence"/>
</dbReference>
<dbReference type="EMBL" id="BMGD01000002">
    <property type="protein sequence ID" value="GGB57774.1"/>
    <property type="molecule type" value="Genomic_DNA"/>
</dbReference>
<accession>A0ABQ1J3J0</accession>
<evidence type="ECO:0008006" key="3">
    <source>
        <dbReference type="Google" id="ProtNLM"/>
    </source>
</evidence>
<evidence type="ECO:0000313" key="1">
    <source>
        <dbReference type="EMBL" id="GGB57774.1"/>
    </source>
</evidence>
<comment type="caution">
    <text evidence="1">The sequence shown here is derived from an EMBL/GenBank/DDBJ whole genome shotgun (WGS) entry which is preliminary data.</text>
</comment>
<dbReference type="RefSeq" id="WP_188513365.1">
    <property type="nucleotide sequence ID" value="NZ_BMGD01000002.1"/>
</dbReference>
<dbReference type="SUPFAM" id="SSF56784">
    <property type="entry name" value="HAD-like"/>
    <property type="match status" value="1"/>
</dbReference>
<protein>
    <recommendedName>
        <fullName evidence="3">HAD family hydrolase</fullName>
    </recommendedName>
</protein>
<proteinExistence type="predicted"/>